<evidence type="ECO:0000313" key="9">
    <source>
        <dbReference type="Proteomes" id="UP000014500"/>
    </source>
</evidence>
<evidence type="ECO:0000256" key="6">
    <source>
        <dbReference type="ARBA" id="ARBA00022840"/>
    </source>
</evidence>
<dbReference type="Gene3D" id="3.40.50.300">
    <property type="entry name" value="P-loop containing nucleotide triphosphate hydrolases"/>
    <property type="match status" value="1"/>
</dbReference>
<evidence type="ECO:0000256" key="5">
    <source>
        <dbReference type="ARBA" id="ARBA00022777"/>
    </source>
</evidence>
<keyword evidence="6" id="KW-0067">ATP-binding</keyword>
<evidence type="ECO:0000259" key="7">
    <source>
        <dbReference type="PROSITE" id="PS50052"/>
    </source>
</evidence>
<dbReference type="CDD" id="cd00071">
    <property type="entry name" value="GMPK"/>
    <property type="match status" value="1"/>
</dbReference>
<sequence length="230" mass="26174">MALKSVVSGRLLFTRVYLGSFLQSRRNFGSKQTMVVNGPRPLVLCGPSGSGKSTLLKRLMDEFGSHLGFNTTRKPRPGELHQKDYYFVERNDMEAAVARGEFLETAEFSGNLYGTSKQAVEDVMRMGRICILDIDVQGVKNIKKTDINPRYVFIKPPSEQTLEDRLRARKTETEESLQRRLSAAKQELDYGEAPGNFDIVIVNDAVEKAYEQLRNFILEDIRVMKEKKET</sequence>
<dbReference type="InterPro" id="IPR017665">
    <property type="entry name" value="Guanylate_kinase"/>
</dbReference>
<feature type="domain" description="Guanylate kinase-like" evidence="7">
    <location>
        <begin position="39"/>
        <end position="218"/>
    </location>
</feature>
<keyword evidence="9" id="KW-1185">Reference proteome</keyword>
<dbReference type="GO" id="GO:0005829">
    <property type="term" value="C:cytosol"/>
    <property type="evidence" value="ECO:0007669"/>
    <property type="project" value="TreeGrafter"/>
</dbReference>
<dbReference type="Pfam" id="PF00625">
    <property type="entry name" value="Guanylate_kin"/>
    <property type="match status" value="1"/>
</dbReference>
<dbReference type="OMA" id="NFITHEV"/>
<dbReference type="InterPro" id="IPR008145">
    <property type="entry name" value="GK/Ca_channel_bsu"/>
</dbReference>
<name>T1JCB9_STRMM</name>
<evidence type="ECO:0000256" key="4">
    <source>
        <dbReference type="ARBA" id="ARBA00022741"/>
    </source>
</evidence>
<dbReference type="InterPro" id="IPR008144">
    <property type="entry name" value="Guanylate_kin-like_dom"/>
</dbReference>
<accession>T1JCB9</accession>
<reference evidence="9" key="1">
    <citation type="submission" date="2011-05" db="EMBL/GenBank/DDBJ databases">
        <authorList>
            <person name="Richards S.R."/>
            <person name="Qu J."/>
            <person name="Jiang H."/>
            <person name="Jhangiani S.N."/>
            <person name="Agravi P."/>
            <person name="Goodspeed R."/>
            <person name="Gross S."/>
            <person name="Mandapat C."/>
            <person name="Jackson L."/>
            <person name="Mathew T."/>
            <person name="Pu L."/>
            <person name="Thornton R."/>
            <person name="Saada N."/>
            <person name="Wilczek-Boney K.B."/>
            <person name="Lee S."/>
            <person name="Kovar C."/>
            <person name="Wu Y."/>
            <person name="Scherer S.E."/>
            <person name="Worley K.C."/>
            <person name="Muzny D.M."/>
            <person name="Gibbs R."/>
        </authorList>
    </citation>
    <scope>NUCLEOTIDE SEQUENCE</scope>
    <source>
        <strain evidence="9">Brora</strain>
    </source>
</reference>
<dbReference type="eggNOG" id="KOG0707">
    <property type="taxonomic scope" value="Eukaryota"/>
</dbReference>
<dbReference type="EC" id="2.7.4.8" evidence="2"/>
<dbReference type="PANTHER" id="PTHR23117">
    <property type="entry name" value="GUANYLATE KINASE-RELATED"/>
    <property type="match status" value="1"/>
</dbReference>
<organism evidence="8 9">
    <name type="scientific">Strigamia maritima</name>
    <name type="common">European centipede</name>
    <name type="synonym">Geophilus maritimus</name>
    <dbReference type="NCBI Taxonomy" id="126957"/>
    <lineage>
        <taxon>Eukaryota</taxon>
        <taxon>Metazoa</taxon>
        <taxon>Ecdysozoa</taxon>
        <taxon>Arthropoda</taxon>
        <taxon>Myriapoda</taxon>
        <taxon>Chilopoda</taxon>
        <taxon>Pleurostigmophora</taxon>
        <taxon>Geophilomorpha</taxon>
        <taxon>Linotaeniidae</taxon>
        <taxon>Strigamia</taxon>
    </lineage>
</organism>
<dbReference type="Proteomes" id="UP000014500">
    <property type="component" value="Unassembled WGS sequence"/>
</dbReference>
<evidence type="ECO:0000313" key="8">
    <source>
        <dbReference type="EnsemblMetazoa" id="SMAR011429-PA"/>
    </source>
</evidence>
<dbReference type="InterPro" id="IPR027417">
    <property type="entry name" value="P-loop_NTPase"/>
</dbReference>
<evidence type="ECO:0000256" key="3">
    <source>
        <dbReference type="ARBA" id="ARBA00022679"/>
    </source>
</evidence>
<dbReference type="AlphaFoldDB" id="T1JCB9"/>
<proteinExistence type="inferred from homology"/>
<dbReference type="EnsemblMetazoa" id="SMAR011429-RA">
    <property type="protein sequence ID" value="SMAR011429-PA"/>
    <property type="gene ID" value="SMAR011429"/>
</dbReference>
<evidence type="ECO:0000256" key="1">
    <source>
        <dbReference type="ARBA" id="ARBA00005790"/>
    </source>
</evidence>
<keyword evidence="4" id="KW-0547">Nucleotide-binding</keyword>
<dbReference type="NCBIfam" id="TIGR03263">
    <property type="entry name" value="guanyl_kin"/>
    <property type="match status" value="1"/>
</dbReference>
<keyword evidence="3" id="KW-0808">Transferase</keyword>
<dbReference type="STRING" id="126957.T1JCB9"/>
<dbReference type="SUPFAM" id="SSF52540">
    <property type="entry name" value="P-loop containing nucleoside triphosphate hydrolases"/>
    <property type="match status" value="1"/>
</dbReference>
<dbReference type="FunFam" id="3.40.50.300:FF:000776">
    <property type="entry name" value="Guanylate kinase 2"/>
    <property type="match status" value="1"/>
</dbReference>
<protein>
    <recommendedName>
        <fullName evidence="2">guanylate kinase</fullName>
        <ecNumber evidence="2">2.7.4.8</ecNumber>
    </recommendedName>
</protein>
<reference evidence="8" key="2">
    <citation type="submission" date="2015-02" db="UniProtKB">
        <authorList>
            <consortium name="EnsemblMetazoa"/>
        </authorList>
    </citation>
    <scope>IDENTIFICATION</scope>
</reference>
<dbReference type="GO" id="GO:0004385">
    <property type="term" value="F:GMP kinase activity"/>
    <property type="evidence" value="ECO:0007669"/>
    <property type="project" value="UniProtKB-EC"/>
</dbReference>
<dbReference type="PANTHER" id="PTHR23117:SF13">
    <property type="entry name" value="GUANYLATE KINASE"/>
    <property type="match status" value="1"/>
</dbReference>
<dbReference type="EMBL" id="JH432064">
    <property type="status" value="NOT_ANNOTATED_CDS"/>
    <property type="molecule type" value="Genomic_DNA"/>
</dbReference>
<dbReference type="SMART" id="SM00072">
    <property type="entry name" value="GuKc"/>
    <property type="match status" value="1"/>
</dbReference>
<comment type="similarity">
    <text evidence="1">Belongs to the guanylate kinase family.</text>
</comment>
<dbReference type="HOGENOM" id="CLU_001715_0_2_1"/>
<dbReference type="PROSITE" id="PS50052">
    <property type="entry name" value="GUANYLATE_KINASE_2"/>
    <property type="match status" value="1"/>
</dbReference>
<dbReference type="GO" id="GO:0005524">
    <property type="term" value="F:ATP binding"/>
    <property type="evidence" value="ECO:0007669"/>
    <property type="project" value="UniProtKB-KW"/>
</dbReference>
<evidence type="ECO:0000256" key="2">
    <source>
        <dbReference type="ARBA" id="ARBA00012961"/>
    </source>
</evidence>
<keyword evidence="5" id="KW-0418">Kinase</keyword>
<dbReference type="PhylomeDB" id="T1JCB9"/>